<evidence type="ECO:0000313" key="3">
    <source>
        <dbReference type="EMBL" id="CAA9353200.1"/>
    </source>
</evidence>
<gene>
    <name evidence="3" type="ORF">AVDCRST_MAG46-2729</name>
</gene>
<dbReference type="InterPro" id="IPR011049">
    <property type="entry name" value="Serralysin-like_metalloprot_C"/>
</dbReference>
<dbReference type="InterPro" id="IPR009937">
    <property type="entry name" value="Phage_holin_3_6"/>
</dbReference>
<name>A0A6J4M916_9ACTN</name>
<feature type="region of interest" description="Disordered" evidence="1">
    <location>
        <begin position="1"/>
        <end position="63"/>
    </location>
</feature>
<feature type="transmembrane region" description="Helical" evidence="2">
    <location>
        <begin position="113"/>
        <end position="138"/>
    </location>
</feature>
<accession>A0A6J4M916</accession>
<sequence>MTQDPYNMPSGSGSSAMGSGSSAMGSGSSAMGSGSSAMGGGASTGTSSGATAGGTRASGPADQSVGQLLSDISTDMSTLMRQELELAKAELRQEAQLATTAAKEEATKAGKAAAMFGAAGYLGHFAFLFLSLALWWLIATIIDSPGWAFLIVAVLYGIIAAVLAMSGKKKMKDVNFGRLSQVNPKPEQTIETLQEVPGALKPSN</sequence>
<feature type="compositionally biased region" description="Low complexity" evidence="1">
    <location>
        <begin position="10"/>
        <end position="36"/>
    </location>
</feature>
<protein>
    <recommendedName>
        <fullName evidence="4">Phage holin family protein</fullName>
    </recommendedName>
</protein>
<proteinExistence type="predicted"/>
<keyword evidence="2" id="KW-0472">Membrane</keyword>
<evidence type="ECO:0000256" key="1">
    <source>
        <dbReference type="SAM" id="MobiDB-lite"/>
    </source>
</evidence>
<evidence type="ECO:0008006" key="4">
    <source>
        <dbReference type="Google" id="ProtNLM"/>
    </source>
</evidence>
<keyword evidence="2" id="KW-0812">Transmembrane</keyword>
<dbReference type="AlphaFoldDB" id="A0A6J4M916"/>
<keyword evidence="2" id="KW-1133">Transmembrane helix</keyword>
<feature type="transmembrane region" description="Helical" evidence="2">
    <location>
        <begin position="144"/>
        <end position="165"/>
    </location>
</feature>
<dbReference type="EMBL" id="CADCUD010000187">
    <property type="protein sequence ID" value="CAA9353200.1"/>
    <property type="molecule type" value="Genomic_DNA"/>
</dbReference>
<dbReference type="Pfam" id="PF07332">
    <property type="entry name" value="Phage_holin_3_6"/>
    <property type="match status" value="1"/>
</dbReference>
<reference evidence="3" key="1">
    <citation type="submission" date="2020-02" db="EMBL/GenBank/DDBJ databases">
        <authorList>
            <person name="Meier V. D."/>
        </authorList>
    </citation>
    <scope>NUCLEOTIDE SEQUENCE</scope>
    <source>
        <strain evidence="3">AVDCRST_MAG46</strain>
    </source>
</reference>
<feature type="compositionally biased region" description="Low complexity" evidence="1">
    <location>
        <begin position="44"/>
        <end position="59"/>
    </location>
</feature>
<organism evidence="3">
    <name type="scientific">uncultured Nocardioidaceae bacterium</name>
    <dbReference type="NCBI Taxonomy" id="253824"/>
    <lineage>
        <taxon>Bacteria</taxon>
        <taxon>Bacillati</taxon>
        <taxon>Actinomycetota</taxon>
        <taxon>Actinomycetes</taxon>
        <taxon>Propionibacteriales</taxon>
        <taxon>Nocardioidaceae</taxon>
        <taxon>environmental samples</taxon>
    </lineage>
</organism>
<dbReference type="SUPFAM" id="SSF101967">
    <property type="entry name" value="Adhesin YadA, collagen-binding domain"/>
    <property type="match status" value="1"/>
</dbReference>
<evidence type="ECO:0000256" key="2">
    <source>
        <dbReference type="SAM" id="Phobius"/>
    </source>
</evidence>